<comment type="caution">
    <text evidence="1">The sequence shown here is derived from an EMBL/GenBank/DDBJ whole genome shotgun (WGS) entry which is preliminary data.</text>
</comment>
<name>A0A5J4X1Q8_9EUKA</name>
<evidence type="ECO:0000313" key="2">
    <source>
        <dbReference type="Proteomes" id="UP000324800"/>
    </source>
</evidence>
<dbReference type="GO" id="GO:0003676">
    <property type="term" value="F:nucleic acid binding"/>
    <property type="evidence" value="ECO:0007669"/>
    <property type="project" value="InterPro"/>
</dbReference>
<dbReference type="Proteomes" id="UP000324800">
    <property type="component" value="Unassembled WGS sequence"/>
</dbReference>
<dbReference type="AlphaFoldDB" id="A0A5J4X1Q8"/>
<reference evidence="1 2" key="1">
    <citation type="submission" date="2019-03" db="EMBL/GenBank/DDBJ databases">
        <title>Single cell metagenomics reveals metabolic interactions within the superorganism composed of flagellate Streblomastix strix and complex community of Bacteroidetes bacteria on its surface.</title>
        <authorList>
            <person name="Treitli S.C."/>
            <person name="Kolisko M."/>
            <person name="Husnik F."/>
            <person name="Keeling P."/>
            <person name="Hampl V."/>
        </authorList>
    </citation>
    <scope>NUCLEOTIDE SEQUENCE [LARGE SCALE GENOMIC DNA]</scope>
    <source>
        <strain evidence="1">ST1C</strain>
    </source>
</reference>
<protein>
    <submittedName>
        <fullName evidence="1">Uncharacterized protein</fullName>
    </submittedName>
</protein>
<evidence type="ECO:0000313" key="1">
    <source>
        <dbReference type="EMBL" id="KAA6400369.1"/>
    </source>
</evidence>
<sequence>MIHATNCKEVLLTVDSMNGKVNPESWSGLLLSKVILSIQAANDFSFLNCSALSSDLNPLENFKALLMRRFYVDGRSDTNGTEPCQGIKSAAAKITKLEVKSFIDSFHRRLCAVMKRD</sequence>
<organism evidence="1 2">
    <name type="scientific">Streblomastix strix</name>
    <dbReference type="NCBI Taxonomy" id="222440"/>
    <lineage>
        <taxon>Eukaryota</taxon>
        <taxon>Metamonada</taxon>
        <taxon>Preaxostyla</taxon>
        <taxon>Oxymonadida</taxon>
        <taxon>Streblomastigidae</taxon>
        <taxon>Streblomastix</taxon>
    </lineage>
</organism>
<proteinExistence type="predicted"/>
<dbReference type="EMBL" id="SNRW01000573">
    <property type="protein sequence ID" value="KAA6400369.1"/>
    <property type="molecule type" value="Genomic_DNA"/>
</dbReference>
<gene>
    <name evidence="1" type="ORF">EZS28_004103</name>
</gene>
<accession>A0A5J4X1Q8</accession>
<dbReference type="Gene3D" id="3.30.420.10">
    <property type="entry name" value="Ribonuclease H-like superfamily/Ribonuclease H"/>
    <property type="match status" value="1"/>
</dbReference>
<dbReference type="InterPro" id="IPR036397">
    <property type="entry name" value="RNaseH_sf"/>
</dbReference>